<organism evidence="1 2">
    <name type="scientific">Hypoxylon rubiginosum</name>
    <dbReference type="NCBI Taxonomy" id="110542"/>
    <lineage>
        <taxon>Eukaryota</taxon>
        <taxon>Fungi</taxon>
        <taxon>Dikarya</taxon>
        <taxon>Ascomycota</taxon>
        <taxon>Pezizomycotina</taxon>
        <taxon>Sordariomycetes</taxon>
        <taxon>Xylariomycetidae</taxon>
        <taxon>Xylariales</taxon>
        <taxon>Hypoxylaceae</taxon>
        <taxon>Hypoxylon</taxon>
    </lineage>
</organism>
<evidence type="ECO:0000313" key="2">
    <source>
        <dbReference type="Proteomes" id="UP001497680"/>
    </source>
</evidence>
<keyword evidence="2" id="KW-1185">Reference proteome</keyword>
<sequence length="464" mass="52148">MLRSTRYLLASSSRAIASQRASVSSSERLQLREITTATKSTPISSAALARRIVPSIQRSRYATKAPSGIQYGKDPEGEKKLGQQKLESHPEVVTTESSVRHLYEPDTQPTQKPIKHGVKDDLETVKDTFDLSHVPKEPYYLGLAGTLPYLATSLSTVYLSWDLNTEWPSTSNFVNHFLITHDTAHHLLSVIEPIQLGYGAVIISFLGAVHWGMEYTEKVPNPARTKFRYGLGVLASVVAWPTLFMPVDFALTAQFGAFVMLYFADARATVRAWAPSWYGTYRFALTAIVGFAIFISLVGRMKVGDAKPRLTGLNEKLHSRQGEEDYTKKWQDLEEEEKEKVRKEKEEEEKKKKKEEEAKAKEEAKKEKSKGKGKGKDKGEETKGKNSGKEKSEEKGKQEESKEEKSGEEKGDEQKDSEDKGKEGKDNEEQGKEGKENEEKGDKDGEEKGDKKKDSEKDSKEKED</sequence>
<reference evidence="1 2" key="1">
    <citation type="journal article" date="2022" name="New Phytol.">
        <title>Ecological generalism drives hyperdiversity of secondary metabolite gene clusters in xylarialean endophytes.</title>
        <authorList>
            <person name="Franco M.E.E."/>
            <person name="Wisecaver J.H."/>
            <person name="Arnold A.E."/>
            <person name="Ju Y.M."/>
            <person name="Slot J.C."/>
            <person name="Ahrendt S."/>
            <person name="Moore L.P."/>
            <person name="Eastman K.E."/>
            <person name="Scott K."/>
            <person name="Konkel Z."/>
            <person name="Mondo S.J."/>
            <person name="Kuo A."/>
            <person name="Hayes R.D."/>
            <person name="Haridas S."/>
            <person name="Andreopoulos B."/>
            <person name="Riley R."/>
            <person name="LaButti K."/>
            <person name="Pangilinan J."/>
            <person name="Lipzen A."/>
            <person name="Amirebrahimi M."/>
            <person name="Yan J."/>
            <person name="Adam C."/>
            <person name="Keymanesh K."/>
            <person name="Ng V."/>
            <person name="Louie K."/>
            <person name="Northen T."/>
            <person name="Drula E."/>
            <person name="Henrissat B."/>
            <person name="Hsieh H.M."/>
            <person name="Youens-Clark K."/>
            <person name="Lutzoni F."/>
            <person name="Miadlikowska J."/>
            <person name="Eastwood D.C."/>
            <person name="Hamelin R.C."/>
            <person name="Grigoriev I.V."/>
            <person name="U'Ren J.M."/>
        </authorList>
    </citation>
    <scope>NUCLEOTIDE SEQUENCE [LARGE SCALE GENOMIC DNA]</scope>
    <source>
        <strain evidence="1 2">ER1909</strain>
    </source>
</reference>
<protein>
    <submittedName>
        <fullName evidence="1">Uncharacterized protein</fullName>
    </submittedName>
</protein>
<comment type="caution">
    <text evidence="1">The sequence shown here is derived from an EMBL/GenBank/DDBJ whole genome shotgun (WGS) entry which is preliminary data.</text>
</comment>
<name>A0ACC0DK95_9PEZI</name>
<dbReference type="EMBL" id="MU394282">
    <property type="protein sequence ID" value="KAI6092975.1"/>
    <property type="molecule type" value="Genomic_DNA"/>
</dbReference>
<dbReference type="Proteomes" id="UP001497680">
    <property type="component" value="Unassembled WGS sequence"/>
</dbReference>
<accession>A0ACC0DK95</accession>
<gene>
    <name evidence="1" type="ORF">F4821DRAFT_277984</name>
</gene>
<proteinExistence type="predicted"/>
<evidence type="ECO:0000313" key="1">
    <source>
        <dbReference type="EMBL" id="KAI6092975.1"/>
    </source>
</evidence>